<organism evidence="2 3">
    <name type="scientific">Sebaldella termitidis (strain ATCC 33386 / NCTC 11300)</name>
    <dbReference type="NCBI Taxonomy" id="526218"/>
    <lineage>
        <taxon>Bacteria</taxon>
        <taxon>Fusobacteriati</taxon>
        <taxon>Fusobacteriota</taxon>
        <taxon>Fusobacteriia</taxon>
        <taxon>Fusobacteriales</taxon>
        <taxon>Leptotrichiaceae</taxon>
        <taxon>Sebaldella</taxon>
    </lineage>
</organism>
<dbReference type="Pfam" id="PF02589">
    <property type="entry name" value="LUD_dom"/>
    <property type="match status" value="1"/>
</dbReference>
<keyword evidence="3" id="KW-1185">Reference proteome</keyword>
<dbReference type="EMBL" id="CP001739">
    <property type="protein sequence ID" value="ACZ09323.1"/>
    <property type="molecule type" value="Genomic_DNA"/>
</dbReference>
<evidence type="ECO:0000259" key="1">
    <source>
        <dbReference type="Pfam" id="PF02589"/>
    </source>
</evidence>
<protein>
    <recommendedName>
        <fullName evidence="1">LUD domain-containing protein</fullName>
    </recommendedName>
</protein>
<evidence type="ECO:0000313" key="2">
    <source>
        <dbReference type="EMBL" id="ACZ09323.1"/>
    </source>
</evidence>
<dbReference type="PANTHER" id="PTHR36179">
    <property type="entry name" value="LUD_DOM DOMAIN-CONTAINING PROTEIN"/>
    <property type="match status" value="1"/>
</dbReference>
<dbReference type="KEGG" id="str:Sterm_2470"/>
<dbReference type="HOGENOM" id="CLU_107893_1_0_0"/>
<evidence type="ECO:0000313" key="3">
    <source>
        <dbReference type="Proteomes" id="UP000000845"/>
    </source>
</evidence>
<dbReference type="AlphaFoldDB" id="D1ALI0"/>
<dbReference type="STRING" id="526218.Sterm_2470"/>
<dbReference type="Proteomes" id="UP000000845">
    <property type="component" value="Chromosome"/>
</dbReference>
<dbReference type="SUPFAM" id="SSF100950">
    <property type="entry name" value="NagB/RpiA/CoA transferase-like"/>
    <property type="match status" value="1"/>
</dbReference>
<dbReference type="PANTHER" id="PTHR36179:SF2">
    <property type="entry name" value="LUD DOMAIN-CONTAINING PROTEIN"/>
    <property type="match status" value="1"/>
</dbReference>
<proteinExistence type="predicted"/>
<dbReference type="InterPro" id="IPR003741">
    <property type="entry name" value="LUD_dom"/>
</dbReference>
<dbReference type="eggNOG" id="COG1139">
    <property type="taxonomic scope" value="Bacteria"/>
</dbReference>
<dbReference type="InterPro" id="IPR037171">
    <property type="entry name" value="NagB/RpiA_transferase-like"/>
</dbReference>
<feature type="domain" description="LUD" evidence="1">
    <location>
        <begin position="14"/>
        <end position="206"/>
    </location>
</feature>
<gene>
    <name evidence="2" type="ordered locus">Sterm_2470</name>
</gene>
<name>D1ALI0_SEBTE</name>
<sequence>MDIVKKWHGEKIAEKLKKNLEKRNIEMFYLEKKEDLTELIKSFVKENDTVSYGGSVTLKETGVLDFFRSGNYVFLDRDAYETREEKDEIYRKSFSADYYFLSASAVTMDGEILNVDGNGNRIAAMIFGPKKVFVIIGMNKLTADIKEAEERIRLYAGPMDAKVLSKQTPCTVTGECSDCRSPERICNKYLVYRREMNPDRMKVILINENLGY</sequence>
<dbReference type="PIRSF" id="PIRSF020269">
    <property type="entry name" value="DUF1121"/>
    <property type="match status" value="1"/>
</dbReference>
<dbReference type="RefSeq" id="WP_012861917.1">
    <property type="nucleotide sequence ID" value="NC_013517.1"/>
</dbReference>
<reference evidence="3" key="1">
    <citation type="submission" date="2009-09" db="EMBL/GenBank/DDBJ databases">
        <title>The complete chromosome of Sebaldella termitidis ATCC 33386.</title>
        <authorList>
            <consortium name="US DOE Joint Genome Institute (JGI-PGF)"/>
            <person name="Lucas S."/>
            <person name="Copeland A."/>
            <person name="Lapidus A."/>
            <person name="Glavina del Rio T."/>
            <person name="Dalin E."/>
            <person name="Tice H."/>
            <person name="Bruce D."/>
            <person name="Goodwin L."/>
            <person name="Pitluck S."/>
            <person name="Kyrpides N."/>
            <person name="Mavromatis K."/>
            <person name="Ivanova N."/>
            <person name="Mikhailova N."/>
            <person name="Sims D."/>
            <person name="Meincke L."/>
            <person name="Brettin T."/>
            <person name="Detter J.C."/>
            <person name="Han C."/>
            <person name="Larimer F."/>
            <person name="Land M."/>
            <person name="Hauser L."/>
            <person name="Markowitz V."/>
            <person name="Cheng J.F."/>
            <person name="Hugenholtz P."/>
            <person name="Woyke T."/>
            <person name="Wu D."/>
            <person name="Eisen J.A."/>
        </authorList>
    </citation>
    <scope>NUCLEOTIDE SEQUENCE [LARGE SCALE GENOMIC DNA]</scope>
    <source>
        <strain evidence="3">ATCC 33386 / NCTC 11300</strain>
    </source>
</reference>
<dbReference type="InterPro" id="IPR009501">
    <property type="entry name" value="UCP020269"/>
</dbReference>
<reference evidence="2 3" key="2">
    <citation type="journal article" date="2010" name="Stand. Genomic Sci.">
        <title>Complete genome sequence of Sebaldella termitidis type strain (NCTC 11300).</title>
        <authorList>
            <person name="Harmon-Smith M."/>
            <person name="Celia L."/>
            <person name="Chertkov O."/>
            <person name="Lapidus A."/>
            <person name="Copeland A."/>
            <person name="Glavina Del Rio T."/>
            <person name="Nolan M."/>
            <person name="Lucas S."/>
            <person name="Tice H."/>
            <person name="Cheng J.F."/>
            <person name="Han C."/>
            <person name="Detter J.C."/>
            <person name="Bruce D."/>
            <person name="Goodwin L."/>
            <person name="Pitluck S."/>
            <person name="Pati A."/>
            <person name="Liolios K."/>
            <person name="Ivanova N."/>
            <person name="Mavromatis K."/>
            <person name="Mikhailova N."/>
            <person name="Chen A."/>
            <person name="Palaniappan K."/>
            <person name="Land M."/>
            <person name="Hauser L."/>
            <person name="Chang Y.J."/>
            <person name="Jeffries C.D."/>
            <person name="Brettin T."/>
            <person name="Goker M."/>
            <person name="Beck B."/>
            <person name="Bristow J."/>
            <person name="Eisen J.A."/>
            <person name="Markowitz V."/>
            <person name="Hugenholtz P."/>
            <person name="Kyrpides N.C."/>
            <person name="Klenk H.P."/>
            <person name="Chen F."/>
        </authorList>
    </citation>
    <scope>NUCLEOTIDE SEQUENCE [LARGE SCALE GENOMIC DNA]</scope>
    <source>
        <strain evidence="3">ATCC 33386 / NCTC 11300</strain>
    </source>
</reference>
<accession>D1ALI0</accession>